<evidence type="ECO:0000256" key="1">
    <source>
        <dbReference type="SAM" id="Phobius"/>
    </source>
</evidence>
<evidence type="ECO:0000313" key="2">
    <source>
        <dbReference type="EMBL" id="GAA5503449.1"/>
    </source>
</evidence>
<dbReference type="Pfam" id="PF11196">
    <property type="entry name" value="DUF2834"/>
    <property type="match status" value="1"/>
</dbReference>
<protein>
    <recommendedName>
        <fullName evidence="4">DUF2834 domain-containing protein</fullName>
    </recommendedName>
</protein>
<evidence type="ECO:0008006" key="4">
    <source>
        <dbReference type="Google" id="ProtNLM"/>
    </source>
</evidence>
<feature type="transmembrane region" description="Helical" evidence="1">
    <location>
        <begin position="47"/>
        <end position="65"/>
    </location>
</feature>
<proteinExistence type="predicted"/>
<keyword evidence="3" id="KW-1185">Reference proteome</keyword>
<evidence type="ECO:0000313" key="3">
    <source>
        <dbReference type="Proteomes" id="UP001458946"/>
    </source>
</evidence>
<feature type="transmembrane region" description="Helical" evidence="1">
    <location>
        <begin position="6"/>
        <end position="27"/>
    </location>
</feature>
<sequence>MSRANLYPVLTVLGVVFPLTQLVPWLAEHGLDLPLLWHEIVASRISAFAWADVVVSVLVIIIFVVSEGRRTPTPLPWLPILGCLTIGASFGLPLFVYLRGKQLENRA</sequence>
<feature type="transmembrane region" description="Helical" evidence="1">
    <location>
        <begin position="77"/>
        <end position="98"/>
    </location>
</feature>
<keyword evidence="1" id="KW-0472">Membrane</keyword>
<keyword evidence="1" id="KW-0812">Transmembrane</keyword>
<reference evidence="2 3" key="1">
    <citation type="submission" date="2024-02" db="EMBL/GenBank/DDBJ databases">
        <title>Deinococcus xinjiangensis NBRC 107630.</title>
        <authorList>
            <person name="Ichikawa N."/>
            <person name="Katano-Makiyama Y."/>
            <person name="Hidaka K."/>
        </authorList>
    </citation>
    <scope>NUCLEOTIDE SEQUENCE [LARGE SCALE GENOMIC DNA]</scope>
    <source>
        <strain evidence="2 3">NBRC 107630</strain>
    </source>
</reference>
<gene>
    <name evidence="2" type="ORF">Dxin01_03207</name>
</gene>
<keyword evidence="1" id="KW-1133">Transmembrane helix</keyword>
<dbReference type="EMBL" id="BAABRN010000050">
    <property type="protein sequence ID" value="GAA5503449.1"/>
    <property type="molecule type" value="Genomic_DNA"/>
</dbReference>
<organism evidence="2 3">
    <name type="scientific">Deinococcus xinjiangensis</name>
    <dbReference type="NCBI Taxonomy" id="457454"/>
    <lineage>
        <taxon>Bacteria</taxon>
        <taxon>Thermotogati</taxon>
        <taxon>Deinococcota</taxon>
        <taxon>Deinococci</taxon>
        <taxon>Deinococcales</taxon>
        <taxon>Deinococcaceae</taxon>
        <taxon>Deinococcus</taxon>
    </lineage>
</organism>
<dbReference type="Proteomes" id="UP001458946">
    <property type="component" value="Unassembled WGS sequence"/>
</dbReference>
<dbReference type="InterPro" id="IPR021362">
    <property type="entry name" value="DUF2834"/>
</dbReference>
<accession>A0ABP9VDY5</accession>
<dbReference type="RefSeq" id="WP_353543419.1">
    <property type="nucleotide sequence ID" value="NZ_BAABRN010000050.1"/>
</dbReference>
<comment type="caution">
    <text evidence="2">The sequence shown here is derived from an EMBL/GenBank/DDBJ whole genome shotgun (WGS) entry which is preliminary data.</text>
</comment>
<name>A0ABP9VDY5_9DEIO</name>